<reference evidence="1" key="1">
    <citation type="journal article" date="2014" name="Front. Microbiol.">
        <title>High frequency of phylogenetically diverse reductive dehalogenase-homologous genes in deep subseafloor sedimentary metagenomes.</title>
        <authorList>
            <person name="Kawai M."/>
            <person name="Futagami T."/>
            <person name="Toyoda A."/>
            <person name="Takaki Y."/>
            <person name="Nishi S."/>
            <person name="Hori S."/>
            <person name="Arai W."/>
            <person name="Tsubouchi T."/>
            <person name="Morono Y."/>
            <person name="Uchiyama I."/>
            <person name="Ito T."/>
            <person name="Fujiyama A."/>
            <person name="Inagaki F."/>
            <person name="Takami H."/>
        </authorList>
    </citation>
    <scope>NUCLEOTIDE SEQUENCE</scope>
    <source>
        <strain evidence="1">Expedition CK06-06</strain>
    </source>
</reference>
<organism evidence="1">
    <name type="scientific">marine sediment metagenome</name>
    <dbReference type="NCBI Taxonomy" id="412755"/>
    <lineage>
        <taxon>unclassified sequences</taxon>
        <taxon>metagenomes</taxon>
        <taxon>ecological metagenomes</taxon>
    </lineage>
</organism>
<comment type="caution">
    <text evidence="1">The sequence shown here is derived from an EMBL/GenBank/DDBJ whole genome shotgun (WGS) entry which is preliminary data.</text>
</comment>
<dbReference type="AlphaFoldDB" id="X1VWC0"/>
<feature type="non-terminal residue" evidence="1">
    <location>
        <position position="1"/>
    </location>
</feature>
<gene>
    <name evidence="1" type="ORF">S12H4_62952</name>
</gene>
<evidence type="ECO:0000313" key="1">
    <source>
        <dbReference type="EMBL" id="GAJ22746.1"/>
    </source>
</evidence>
<proteinExistence type="predicted"/>
<dbReference type="EMBL" id="BARW01042506">
    <property type="protein sequence ID" value="GAJ22746.1"/>
    <property type="molecule type" value="Genomic_DNA"/>
</dbReference>
<sequence length="29" mass="3439">SLIPGTYHHFIDSLFVSKKHFHSLKETLR</sequence>
<protein>
    <submittedName>
        <fullName evidence="1">Uncharacterized protein</fullName>
    </submittedName>
</protein>
<name>X1VWC0_9ZZZZ</name>
<accession>X1VWC0</accession>